<reference evidence="1 2" key="1">
    <citation type="journal article" date="2017" name="MBio">
        <title>Type VI secretion-mediated competition in the bee gut microbiome.</title>
        <authorList>
            <person name="Steele M.I."/>
            <person name="Kwong W.K."/>
            <person name="Powell J.E."/>
            <person name="Whiteley M."/>
            <person name="Moran N.A."/>
        </authorList>
    </citation>
    <scope>NUCLEOTIDE SEQUENCE [LARGE SCALE GENOMIC DNA]</scope>
    <source>
        <strain evidence="1 2">Occ4-2</strain>
    </source>
</reference>
<name>A0A2N9XT10_9NEIS</name>
<gene>
    <name evidence="1" type="ORF">BHC48_02760</name>
</gene>
<evidence type="ECO:0000313" key="1">
    <source>
        <dbReference type="EMBL" id="PIT52020.1"/>
    </source>
</evidence>
<sequence>MVFPLMGVIAGNSDSLFISQFSGSQYIQLASLIAKILSTRHLAEIPLSNIARLDLFIVFNVCNRCGF</sequence>
<dbReference type="AlphaFoldDB" id="A0A2N9XT10"/>
<proteinExistence type="predicted"/>
<protein>
    <submittedName>
        <fullName evidence="1">Uncharacterized protein</fullName>
    </submittedName>
</protein>
<comment type="caution">
    <text evidence="1">The sequence shown here is derived from an EMBL/GenBank/DDBJ whole genome shotgun (WGS) entry which is preliminary data.</text>
</comment>
<organism evidence="1 2">
    <name type="scientific">Snodgrassella alvi</name>
    <dbReference type="NCBI Taxonomy" id="1196083"/>
    <lineage>
        <taxon>Bacteria</taxon>
        <taxon>Pseudomonadati</taxon>
        <taxon>Pseudomonadota</taxon>
        <taxon>Betaproteobacteria</taxon>
        <taxon>Neisseriales</taxon>
        <taxon>Neisseriaceae</taxon>
        <taxon>Snodgrassella</taxon>
    </lineage>
</organism>
<dbReference type="Proteomes" id="UP000231484">
    <property type="component" value="Unassembled WGS sequence"/>
</dbReference>
<dbReference type="EMBL" id="MEIQ01000026">
    <property type="protein sequence ID" value="PIT52020.1"/>
    <property type="molecule type" value="Genomic_DNA"/>
</dbReference>
<accession>A0A2N9XT10</accession>
<evidence type="ECO:0000313" key="2">
    <source>
        <dbReference type="Proteomes" id="UP000231484"/>
    </source>
</evidence>